<feature type="chain" id="PRO_5013402164" evidence="1">
    <location>
        <begin position="16"/>
        <end position="130"/>
    </location>
</feature>
<feature type="signal peptide" evidence="1">
    <location>
        <begin position="1"/>
        <end position="15"/>
    </location>
</feature>
<dbReference type="InterPro" id="IPR008197">
    <property type="entry name" value="WAP_dom"/>
</dbReference>
<protein>
    <submittedName>
        <fullName evidence="3">Crustin 1</fullName>
    </submittedName>
</protein>
<evidence type="ECO:0000313" key="3">
    <source>
        <dbReference type="EMBL" id="ACU25382.1"/>
    </source>
</evidence>
<dbReference type="SMART" id="SM00217">
    <property type="entry name" value="WAP"/>
    <property type="match status" value="1"/>
</dbReference>
<dbReference type="EMBL" id="FJ797417">
    <property type="protein sequence ID" value="ACU25382.1"/>
    <property type="molecule type" value="mRNA"/>
</dbReference>
<evidence type="ECO:0000256" key="1">
    <source>
        <dbReference type="SAM" id="SignalP"/>
    </source>
</evidence>
<proteinExistence type="evidence at transcript level"/>
<reference evidence="3" key="1">
    <citation type="journal article" date="2009" name="Dev. Comp. Immunol.">
        <title>Characterization of crustin antimicrobial proteins from Japanese spiny lobster Panulirus japonicus.</title>
        <authorList>
            <person name="Pisuttharachai D."/>
            <person name="Fagutao F.F."/>
            <person name="Yasuike M."/>
            <person name="Aono H."/>
            <person name="Yano Y."/>
            <person name="Murakami K."/>
            <person name="Kondo H."/>
            <person name="Aoki T."/>
            <person name="Hirono I."/>
        </authorList>
    </citation>
    <scope>NUCLEOTIDE SEQUENCE</scope>
</reference>
<dbReference type="InterPro" id="IPR036645">
    <property type="entry name" value="Elafin-like_sf"/>
</dbReference>
<organism evidence="3">
    <name type="scientific">Panulirus japonicus</name>
    <name type="common">Japanese spiny lobster</name>
    <name type="synonym">Palinurus japonicus</name>
    <dbReference type="NCBI Taxonomy" id="6736"/>
    <lineage>
        <taxon>Eukaryota</taxon>
        <taxon>Metazoa</taxon>
        <taxon>Ecdysozoa</taxon>
        <taxon>Arthropoda</taxon>
        <taxon>Crustacea</taxon>
        <taxon>Multicrustacea</taxon>
        <taxon>Malacostraca</taxon>
        <taxon>Eumalacostraca</taxon>
        <taxon>Eucarida</taxon>
        <taxon>Decapoda</taxon>
        <taxon>Pleocyemata</taxon>
        <taxon>Achelata</taxon>
        <taxon>Palinuroidea</taxon>
        <taxon>Palinuridae</taxon>
        <taxon>Panulirus</taxon>
    </lineage>
</organism>
<sequence>MMKLVLLCVLGLAVGQDEGNTRFIGHGSGGGVHGGVHGGVPGQSSSCRYWCRTPQGQAYCCENAAKPPGPVGTKPGSCPIVRPDCPPTRTFLGPQTCSNDFSCAGSDKCCYDTCLGEHVCKPPEYPFGRR</sequence>
<name>C7B728_PANJA</name>
<gene>
    <name evidence="3" type="primary">PJC1</name>
</gene>
<dbReference type="Pfam" id="PF00095">
    <property type="entry name" value="WAP"/>
    <property type="match status" value="1"/>
</dbReference>
<dbReference type="GO" id="GO:0005576">
    <property type="term" value="C:extracellular region"/>
    <property type="evidence" value="ECO:0007669"/>
    <property type="project" value="InterPro"/>
</dbReference>
<dbReference type="PROSITE" id="PS51390">
    <property type="entry name" value="WAP"/>
    <property type="match status" value="1"/>
</dbReference>
<evidence type="ECO:0000259" key="2">
    <source>
        <dbReference type="PROSITE" id="PS51390"/>
    </source>
</evidence>
<feature type="domain" description="WAP" evidence="2">
    <location>
        <begin position="71"/>
        <end position="124"/>
    </location>
</feature>
<dbReference type="AlphaFoldDB" id="C7B728"/>
<keyword evidence="1" id="KW-0732">Signal</keyword>
<dbReference type="GO" id="GO:0030414">
    <property type="term" value="F:peptidase inhibitor activity"/>
    <property type="evidence" value="ECO:0007669"/>
    <property type="project" value="InterPro"/>
</dbReference>
<dbReference type="SUPFAM" id="SSF57256">
    <property type="entry name" value="Elafin-like"/>
    <property type="match status" value="1"/>
</dbReference>
<accession>C7B728</accession>
<dbReference type="Gene3D" id="4.10.75.10">
    <property type="entry name" value="Elafin-like"/>
    <property type="match status" value="1"/>
</dbReference>